<dbReference type="AlphaFoldDB" id="A0A382ZGK1"/>
<dbReference type="Gene3D" id="3.30.420.10">
    <property type="entry name" value="Ribonuclease H-like superfamily/Ribonuclease H"/>
    <property type="match status" value="1"/>
</dbReference>
<evidence type="ECO:0000313" key="2">
    <source>
        <dbReference type="EMBL" id="SVD94215.1"/>
    </source>
</evidence>
<dbReference type="Pfam" id="PF01351">
    <property type="entry name" value="RNase_HII"/>
    <property type="match status" value="1"/>
</dbReference>
<accession>A0A382ZGK1</accession>
<protein>
    <recommendedName>
        <fullName evidence="1">RNase H type-2 domain-containing protein</fullName>
    </recommendedName>
</protein>
<feature type="domain" description="RNase H type-2" evidence="1">
    <location>
        <begin position="33"/>
        <end position="91"/>
    </location>
</feature>
<dbReference type="InterPro" id="IPR024567">
    <property type="entry name" value="RNase_HII/HIII_dom"/>
</dbReference>
<dbReference type="InterPro" id="IPR012337">
    <property type="entry name" value="RNaseH-like_sf"/>
</dbReference>
<sequence length="115" mass="13282">FQSISPRGIHIDEQGDEISSYRLTRPGRGKKNGGEFRVSFAKGSEEKNLCVALASMLAKYLRELHMSVFNRYWRGYEEGLKPTAGYVQDARRFLEETESLRKQLETNPNLLIRSR</sequence>
<proteinExistence type="predicted"/>
<dbReference type="GO" id="GO:0003676">
    <property type="term" value="F:nucleic acid binding"/>
    <property type="evidence" value="ECO:0007669"/>
    <property type="project" value="InterPro"/>
</dbReference>
<feature type="non-terminal residue" evidence="2">
    <location>
        <position position="1"/>
    </location>
</feature>
<reference evidence="2" key="1">
    <citation type="submission" date="2018-05" db="EMBL/GenBank/DDBJ databases">
        <authorList>
            <person name="Lanie J.A."/>
            <person name="Ng W.-L."/>
            <person name="Kazmierczak K.M."/>
            <person name="Andrzejewski T.M."/>
            <person name="Davidsen T.M."/>
            <person name="Wayne K.J."/>
            <person name="Tettelin H."/>
            <person name="Glass J.I."/>
            <person name="Rusch D."/>
            <person name="Podicherti R."/>
            <person name="Tsui H.-C.T."/>
            <person name="Winkler M.E."/>
        </authorList>
    </citation>
    <scope>NUCLEOTIDE SEQUENCE</scope>
</reference>
<dbReference type="InterPro" id="IPR036397">
    <property type="entry name" value="RNaseH_sf"/>
</dbReference>
<name>A0A382ZGK1_9ZZZZ</name>
<dbReference type="SUPFAM" id="SSF53098">
    <property type="entry name" value="Ribonuclease H-like"/>
    <property type="match status" value="1"/>
</dbReference>
<dbReference type="EMBL" id="UINC01183442">
    <property type="protein sequence ID" value="SVD94215.1"/>
    <property type="molecule type" value="Genomic_DNA"/>
</dbReference>
<gene>
    <name evidence="2" type="ORF">METZ01_LOCUS447069</name>
</gene>
<organism evidence="2">
    <name type="scientific">marine metagenome</name>
    <dbReference type="NCBI Taxonomy" id="408172"/>
    <lineage>
        <taxon>unclassified sequences</taxon>
        <taxon>metagenomes</taxon>
        <taxon>ecological metagenomes</taxon>
    </lineage>
</organism>
<evidence type="ECO:0000259" key="1">
    <source>
        <dbReference type="Pfam" id="PF01351"/>
    </source>
</evidence>